<accession>A0A6I4IN26</accession>
<dbReference type="PANTHER" id="PTHR42951:SF4">
    <property type="entry name" value="ACYL-COENZYME A THIOESTERASE MBLAC2"/>
    <property type="match status" value="1"/>
</dbReference>
<organism evidence="3 4">
    <name type="scientific">Mucilaginibacter ginkgonis</name>
    <dbReference type="NCBI Taxonomy" id="2682091"/>
    <lineage>
        <taxon>Bacteria</taxon>
        <taxon>Pseudomonadati</taxon>
        <taxon>Bacteroidota</taxon>
        <taxon>Sphingobacteriia</taxon>
        <taxon>Sphingobacteriales</taxon>
        <taxon>Sphingobacteriaceae</taxon>
        <taxon>Mucilaginibacter</taxon>
    </lineage>
</organism>
<proteinExistence type="inferred from homology"/>
<name>A0A6I4IN26_9SPHI</name>
<dbReference type="AlphaFoldDB" id="A0A6I4IN26"/>
<evidence type="ECO:0000313" key="4">
    <source>
        <dbReference type="Proteomes" id="UP000429232"/>
    </source>
</evidence>
<dbReference type="EMBL" id="CP066775">
    <property type="protein sequence ID" value="QQL51045.1"/>
    <property type="molecule type" value="Genomic_DNA"/>
</dbReference>
<keyword evidence="3" id="KW-0378">Hydrolase</keyword>
<dbReference type="InterPro" id="IPR050855">
    <property type="entry name" value="NDM-1-like"/>
</dbReference>
<dbReference type="PANTHER" id="PTHR42951">
    <property type="entry name" value="METALLO-BETA-LACTAMASE DOMAIN-CONTAINING"/>
    <property type="match status" value="1"/>
</dbReference>
<dbReference type="RefSeq" id="WP_157523620.1">
    <property type="nucleotide sequence ID" value="NZ_CP066775.1"/>
</dbReference>
<gene>
    <name evidence="3" type="ORF">GO620_006235</name>
</gene>
<dbReference type="KEGG" id="mgik:GO620_006235"/>
<dbReference type="InterPro" id="IPR036866">
    <property type="entry name" value="RibonucZ/Hydroxyglut_hydro"/>
</dbReference>
<dbReference type="InterPro" id="IPR001279">
    <property type="entry name" value="Metallo-B-lactamas"/>
</dbReference>
<dbReference type="Gene3D" id="3.60.15.10">
    <property type="entry name" value="Ribonuclease Z/Hydroxyacylglutathione hydrolase-like"/>
    <property type="match status" value="1"/>
</dbReference>
<dbReference type="GO" id="GO:0017001">
    <property type="term" value="P:antibiotic catabolic process"/>
    <property type="evidence" value="ECO:0007669"/>
    <property type="project" value="UniProtKB-ARBA"/>
</dbReference>
<dbReference type="Pfam" id="PF00753">
    <property type="entry name" value="Lactamase_B"/>
    <property type="match status" value="1"/>
</dbReference>
<dbReference type="SUPFAM" id="SSF56281">
    <property type="entry name" value="Metallo-hydrolase/oxidoreductase"/>
    <property type="match status" value="1"/>
</dbReference>
<sequence>MERRKFLTSTAVALAAIGVAPKRSFAAMADPAYQFKLLRGSVGMFAEQGGTIAWLSNKDGILVVDAEFPAQAQHLIAELKKQSDKPFTYLMNTHHHGDHTSGNIAFKGLVKHVVAHENSLTNQKAAAVAAKNEDKQLYPDVTYTNHWKTKLGDEHIKTHYWGPGHTNGDAMIHFENANIVHTGDLVFNRRYPFVDNKAGASVTNWSVVLEKAQKEFDKDTMFVFGHAFDPEKVVGTRDDLKAMQNYMERLVDFVQSGIKAGKTKDDILAAKSIPGVTDWQGDGIGRSLTAAYEELTL</sequence>
<evidence type="ECO:0000256" key="1">
    <source>
        <dbReference type="ARBA" id="ARBA00005250"/>
    </source>
</evidence>
<protein>
    <submittedName>
        <fullName evidence="3">MBL fold metallo-hydrolase</fullName>
    </submittedName>
</protein>
<comment type="similarity">
    <text evidence="1">Belongs to the metallo-beta-lactamase superfamily. Class-B beta-lactamase family.</text>
</comment>
<feature type="domain" description="Metallo-beta-lactamase" evidence="2">
    <location>
        <begin position="49"/>
        <end position="226"/>
    </location>
</feature>
<dbReference type="SMART" id="SM00849">
    <property type="entry name" value="Lactamase_B"/>
    <property type="match status" value="1"/>
</dbReference>
<keyword evidence="4" id="KW-1185">Reference proteome</keyword>
<dbReference type="CDD" id="cd16282">
    <property type="entry name" value="metallo-hydrolase-like_MBL-fold"/>
    <property type="match status" value="1"/>
</dbReference>
<reference evidence="3 4" key="1">
    <citation type="submission" date="2020-12" db="EMBL/GenBank/DDBJ databases">
        <title>HMF7856_wgs.fasta genome submission.</title>
        <authorList>
            <person name="Kang H."/>
            <person name="Kim H."/>
            <person name="Joh K."/>
        </authorList>
    </citation>
    <scope>NUCLEOTIDE SEQUENCE [LARGE SCALE GENOMIC DNA]</scope>
    <source>
        <strain evidence="3 4">HMF7856</strain>
    </source>
</reference>
<dbReference type="GO" id="GO:0016787">
    <property type="term" value="F:hydrolase activity"/>
    <property type="evidence" value="ECO:0007669"/>
    <property type="project" value="UniProtKB-KW"/>
</dbReference>
<evidence type="ECO:0000259" key="2">
    <source>
        <dbReference type="SMART" id="SM00849"/>
    </source>
</evidence>
<evidence type="ECO:0000313" key="3">
    <source>
        <dbReference type="EMBL" id="QQL51045.1"/>
    </source>
</evidence>
<dbReference type="Proteomes" id="UP000429232">
    <property type="component" value="Chromosome"/>
</dbReference>